<sequence length="101" mass="12236">MYNIHFLIYVKNLNKDRIVTLHCFYFTMVGYDLRVVSYDTQLINEFTRHYSSIPQIHGIETKCFKISLENSKYKLIFENIFHLKVHEIIITINWLHNNNII</sequence>
<reference evidence="1" key="1">
    <citation type="submission" date="2018-04" db="EMBL/GenBank/DDBJ databases">
        <title>Transcriptome of Schizaphis graminum biotype I.</title>
        <authorList>
            <person name="Scully E.D."/>
            <person name="Geib S.M."/>
            <person name="Palmer N.A."/>
            <person name="Koch K."/>
            <person name="Bradshaw J."/>
            <person name="Heng-Moss T."/>
            <person name="Sarath G."/>
        </authorList>
    </citation>
    <scope>NUCLEOTIDE SEQUENCE</scope>
</reference>
<dbReference type="AlphaFoldDB" id="A0A2S2PPF7"/>
<evidence type="ECO:0000313" key="1">
    <source>
        <dbReference type="EMBL" id="MBY31342.1"/>
    </source>
</evidence>
<accession>A0A2S2PPF7</accession>
<proteinExistence type="predicted"/>
<name>A0A2S2PPF7_SCHGA</name>
<dbReference type="EMBL" id="GGMR01018723">
    <property type="protein sequence ID" value="MBY31342.1"/>
    <property type="molecule type" value="Transcribed_RNA"/>
</dbReference>
<organism evidence="1">
    <name type="scientific">Schizaphis graminum</name>
    <name type="common">Green bug aphid</name>
    <dbReference type="NCBI Taxonomy" id="13262"/>
    <lineage>
        <taxon>Eukaryota</taxon>
        <taxon>Metazoa</taxon>
        <taxon>Ecdysozoa</taxon>
        <taxon>Arthropoda</taxon>
        <taxon>Hexapoda</taxon>
        <taxon>Insecta</taxon>
        <taxon>Pterygota</taxon>
        <taxon>Neoptera</taxon>
        <taxon>Paraneoptera</taxon>
        <taxon>Hemiptera</taxon>
        <taxon>Sternorrhyncha</taxon>
        <taxon>Aphidomorpha</taxon>
        <taxon>Aphidoidea</taxon>
        <taxon>Aphididae</taxon>
        <taxon>Aphidini</taxon>
        <taxon>Schizaphis</taxon>
    </lineage>
</organism>
<gene>
    <name evidence="1" type="ORF">g.71833</name>
</gene>
<protein>
    <submittedName>
        <fullName evidence="1">Uncharacterized protein</fullName>
    </submittedName>
</protein>